<evidence type="ECO:0000313" key="7">
    <source>
        <dbReference type="Proteomes" id="UP001596058"/>
    </source>
</evidence>
<proteinExistence type="predicted"/>
<dbReference type="PROSITE" id="PS50977">
    <property type="entry name" value="HTH_TETR_2"/>
    <property type="match status" value="1"/>
</dbReference>
<keyword evidence="7" id="KW-1185">Reference proteome</keyword>
<evidence type="ECO:0000256" key="3">
    <source>
        <dbReference type="ARBA" id="ARBA00023163"/>
    </source>
</evidence>
<accession>A0ABW1D486</accession>
<organism evidence="6 7">
    <name type="scientific">Nonomuraea insulae</name>
    <dbReference type="NCBI Taxonomy" id="1616787"/>
    <lineage>
        <taxon>Bacteria</taxon>
        <taxon>Bacillati</taxon>
        <taxon>Actinomycetota</taxon>
        <taxon>Actinomycetes</taxon>
        <taxon>Streptosporangiales</taxon>
        <taxon>Streptosporangiaceae</taxon>
        <taxon>Nonomuraea</taxon>
    </lineage>
</organism>
<evidence type="ECO:0000256" key="1">
    <source>
        <dbReference type="ARBA" id="ARBA00023015"/>
    </source>
</evidence>
<feature type="domain" description="HTH tetR-type" evidence="5">
    <location>
        <begin position="20"/>
        <end position="80"/>
    </location>
</feature>
<sequence length="218" mass="23858">MADADSQVPVPIEMMTSRQLARRARLIETVIALVAESGTTSIQMRDVTDRSGVALGTVYRYFSSKDHLLAAAFFEWQGKVTRRIMSSKRDENVDSLPLMKDFLRRVLQAFDRAPGMAALMMQVTASSDPDVQQVIGQGSNAFDAAFDHLLAAEPRDDLSYIRLAIGCVLVDAVNRMSNGRATLAETLPQVEGVADVLLSTRARRAASSRKSRSQHASA</sequence>
<keyword evidence="3" id="KW-0804">Transcription</keyword>
<dbReference type="RefSeq" id="WP_379521234.1">
    <property type="nucleotide sequence ID" value="NZ_JBHSPA010000069.1"/>
</dbReference>
<dbReference type="Proteomes" id="UP001596058">
    <property type="component" value="Unassembled WGS sequence"/>
</dbReference>
<evidence type="ECO:0000259" key="5">
    <source>
        <dbReference type="PROSITE" id="PS50977"/>
    </source>
</evidence>
<dbReference type="PANTHER" id="PTHR30055:SF234">
    <property type="entry name" value="HTH-TYPE TRANSCRIPTIONAL REGULATOR BETI"/>
    <property type="match status" value="1"/>
</dbReference>
<dbReference type="Gene3D" id="1.10.357.10">
    <property type="entry name" value="Tetracycline Repressor, domain 2"/>
    <property type="match status" value="1"/>
</dbReference>
<dbReference type="PRINTS" id="PR00455">
    <property type="entry name" value="HTHTETR"/>
</dbReference>
<keyword evidence="2 4" id="KW-0238">DNA-binding</keyword>
<dbReference type="InterPro" id="IPR001647">
    <property type="entry name" value="HTH_TetR"/>
</dbReference>
<name>A0ABW1D486_9ACTN</name>
<dbReference type="Pfam" id="PF00440">
    <property type="entry name" value="TetR_N"/>
    <property type="match status" value="1"/>
</dbReference>
<dbReference type="PANTHER" id="PTHR30055">
    <property type="entry name" value="HTH-TYPE TRANSCRIPTIONAL REGULATOR RUTR"/>
    <property type="match status" value="1"/>
</dbReference>
<dbReference type="InterPro" id="IPR050109">
    <property type="entry name" value="HTH-type_TetR-like_transc_reg"/>
</dbReference>
<keyword evidence="1" id="KW-0805">Transcription regulation</keyword>
<gene>
    <name evidence="6" type="ORF">ACFPZ3_48685</name>
</gene>
<dbReference type="InterPro" id="IPR009057">
    <property type="entry name" value="Homeodomain-like_sf"/>
</dbReference>
<evidence type="ECO:0000313" key="6">
    <source>
        <dbReference type="EMBL" id="MFC5831775.1"/>
    </source>
</evidence>
<dbReference type="SUPFAM" id="SSF46689">
    <property type="entry name" value="Homeodomain-like"/>
    <property type="match status" value="1"/>
</dbReference>
<evidence type="ECO:0000256" key="2">
    <source>
        <dbReference type="ARBA" id="ARBA00023125"/>
    </source>
</evidence>
<feature type="DNA-binding region" description="H-T-H motif" evidence="4">
    <location>
        <begin position="43"/>
        <end position="62"/>
    </location>
</feature>
<comment type="caution">
    <text evidence="6">The sequence shown here is derived from an EMBL/GenBank/DDBJ whole genome shotgun (WGS) entry which is preliminary data.</text>
</comment>
<reference evidence="7" key="1">
    <citation type="journal article" date="2019" name="Int. J. Syst. Evol. Microbiol.">
        <title>The Global Catalogue of Microorganisms (GCM) 10K type strain sequencing project: providing services to taxonomists for standard genome sequencing and annotation.</title>
        <authorList>
            <consortium name="The Broad Institute Genomics Platform"/>
            <consortium name="The Broad Institute Genome Sequencing Center for Infectious Disease"/>
            <person name="Wu L."/>
            <person name="Ma J."/>
        </authorList>
    </citation>
    <scope>NUCLEOTIDE SEQUENCE [LARGE SCALE GENOMIC DNA]</scope>
    <source>
        <strain evidence="7">CCUG 53903</strain>
    </source>
</reference>
<evidence type="ECO:0000256" key="4">
    <source>
        <dbReference type="PROSITE-ProRule" id="PRU00335"/>
    </source>
</evidence>
<dbReference type="EMBL" id="JBHSPA010000069">
    <property type="protein sequence ID" value="MFC5831775.1"/>
    <property type="molecule type" value="Genomic_DNA"/>
</dbReference>
<protein>
    <submittedName>
        <fullName evidence="6">TetR/AcrR family transcriptional regulator</fullName>
    </submittedName>
</protein>